<feature type="region of interest" description="Disordered" evidence="1">
    <location>
        <begin position="46"/>
        <end position="124"/>
    </location>
</feature>
<evidence type="ECO:0000313" key="3">
    <source>
        <dbReference type="Proteomes" id="UP000299102"/>
    </source>
</evidence>
<dbReference type="EMBL" id="BGZK01000490">
    <property type="protein sequence ID" value="GBP46871.1"/>
    <property type="molecule type" value="Genomic_DNA"/>
</dbReference>
<sequence>MRLVQKKDNRIQKCVVVESDFDRPIAEAWPSTVSVFQVERPRSMFRSISHTHKPGVSRPGQERIRQSNTEASTTSNDHTRMLRHVSTLTQQWTAGSRRPDAPPAPGRGTGERPGRPSAAVTAPSVREMKADKMHALIDRFIFDVAVSRRVRRGVII</sequence>
<organism evidence="2 3">
    <name type="scientific">Eumeta variegata</name>
    <name type="common">Bagworm moth</name>
    <name type="synonym">Eumeta japonica</name>
    <dbReference type="NCBI Taxonomy" id="151549"/>
    <lineage>
        <taxon>Eukaryota</taxon>
        <taxon>Metazoa</taxon>
        <taxon>Ecdysozoa</taxon>
        <taxon>Arthropoda</taxon>
        <taxon>Hexapoda</taxon>
        <taxon>Insecta</taxon>
        <taxon>Pterygota</taxon>
        <taxon>Neoptera</taxon>
        <taxon>Endopterygota</taxon>
        <taxon>Lepidoptera</taxon>
        <taxon>Glossata</taxon>
        <taxon>Ditrysia</taxon>
        <taxon>Tineoidea</taxon>
        <taxon>Psychidae</taxon>
        <taxon>Oiketicinae</taxon>
        <taxon>Eumeta</taxon>
    </lineage>
</organism>
<feature type="compositionally biased region" description="Polar residues" evidence="1">
    <location>
        <begin position="66"/>
        <end position="76"/>
    </location>
</feature>
<protein>
    <submittedName>
        <fullName evidence="2">Uncharacterized protein</fullName>
    </submittedName>
</protein>
<accession>A0A4C1W726</accession>
<evidence type="ECO:0000313" key="2">
    <source>
        <dbReference type="EMBL" id="GBP46871.1"/>
    </source>
</evidence>
<comment type="caution">
    <text evidence="2">The sequence shown here is derived from an EMBL/GenBank/DDBJ whole genome shotgun (WGS) entry which is preliminary data.</text>
</comment>
<dbReference type="AlphaFoldDB" id="A0A4C1W726"/>
<keyword evidence="3" id="KW-1185">Reference proteome</keyword>
<reference evidence="2 3" key="1">
    <citation type="journal article" date="2019" name="Commun. Biol.">
        <title>The bagworm genome reveals a unique fibroin gene that provides high tensile strength.</title>
        <authorList>
            <person name="Kono N."/>
            <person name="Nakamura H."/>
            <person name="Ohtoshi R."/>
            <person name="Tomita M."/>
            <person name="Numata K."/>
            <person name="Arakawa K."/>
        </authorList>
    </citation>
    <scope>NUCLEOTIDE SEQUENCE [LARGE SCALE GENOMIC DNA]</scope>
</reference>
<dbReference type="Proteomes" id="UP000299102">
    <property type="component" value="Unassembled WGS sequence"/>
</dbReference>
<gene>
    <name evidence="2" type="ORF">EVAR_78574_1</name>
</gene>
<proteinExistence type="predicted"/>
<evidence type="ECO:0000256" key="1">
    <source>
        <dbReference type="SAM" id="MobiDB-lite"/>
    </source>
</evidence>
<name>A0A4C1W726_EUMVA</name>